<dbReference type="RefSeq" id="WP_231032750.1">
    <property type="nucleotide sequence ID" value="NZ_JAJNGX010000002.1"/>
</dbReference>
<feature type="domain" description="ABC-type transport auxiliary lipoprotein component" evidence="2">
    <location>
        <begin position="38"/>
        <end position="193"/>
    </location>
</feature>
<dbReference type="AlphaFoldDB" id="A0A9Q2NXZ1"/>
<dbReference type="InterPro" id="IPR005586">
    <property type="entry name" value="ABC_trans_aux"/>
</dbReference>
<dbReference type="Proteomes" id="UP000809337">
    <property type="component" value="Unassembled WGS sequence"/>
</dbReference>
<evidence type="ECO:0000313" key="4">
    <source>
        <dbReference type="Proteomes" id="UP000809337"/>
    </source>
</evidence>
<proteinExistence type="predicted"/>
<dbReference type="Gene3D" id="3.40.50.10610">
    <property type="entry name" value="ABC-type transport auxiliary lipoprotein component"/>
    <property type="match status" value="1"/>
</dbReference>
<evidence type="ECO:0000259" key="2">
    <source>
        <dbReference type="Pfam" id="PF03886"/>
    </source>
</evidence>
<reference evidence="3" key="1">
    <citation type="submission" date="2021-01" db="EMBL/GenBank/DDBJ databases">
        <title>Diatom-associated Roseobacters Show Island Model of Population Structure.</title>
        <authorList>
            <person name="Qu L."/>
            <person name="Feng X."/>
            <person name="Chen Y."/>
            <person name="Li L."/>
            <person name="Wang X."/>
            <person name="Hu Z."/>
            <person name="Wang H."/>
            <person name="Luo H."/>
        </authorList>
    </citation>
    <scope>NUCLEOTIDE SEQUENCE</scope>
    <source>
        <strain evidence="3">SM26-45</strain>
    </source>
</reference>
<organism evidence="3 4">
    <name type="scientific">Pseudosulfitobacter pseudonitzschiae</name>
    <dbReference type="NCBI Taxonomy" id="1402135"/>
    <lineage>
        <taxon>Bacteria</taxon>
        <taxon>Pseudomonadati</taxon>
        <taxon>Pseudomonadota</taxon>
        <taxon>Alphaproteobacteria</taxon>
        <taxon>Rhodobacterales</taxon>
        <taxon>Roseobacteraceae</taxon>
        <taxon>Pseudosulfitobacter</taxon>
    </lineage>
</organism>
<evidence type="ECO:0000256" key="1">
    <source>
        <dbReference type="SAM" id="SignalP"/>
    </source>
</evidence>
<evidence type="ECO:0000313" key="3">
    <source>
        <dbReference type="EMBL" id="MBM2353509.1"/>
    </source>
</evidence>
<dbReference type="EMBL" id="JAFBWN010000002">
    <property type="protein sequence ID" value="MBM2353509.1"/>
    <property type="molecule type" value="Genomic_DNA"/>
</dbReference>
<feature type="signal peptide" evidence="1">
    <location>
        <begin position="1"/>
        <end position="26"/>
    </location>
</feature>
<dbReference type="Pfam" id="PF03886">
    <property type="entry name" value="ABC_trans_aux"/>
    <property type="match status" value="1"/>
</dbReference>
<protein>
    <submittedName>
        <fullName evidence="3">Membrane integrity-associated transporter subunit PqiC</fullName>
    </submittedName>
</protein>
<keyword evidence="1" id="KW-0732">Signal</keyword>
<accession>A0A9Q2NXZ1</accession>
<gene>
    <name evidence="3" type="ORF">JQX14_03095</name>
</gene>
<name>A0A9Q2NXZ1_9RHOB</name>
<comment type="caution">
    <text evidence="3">The sequence shown here is derived from an EMBL/GenBank/DDBJ whole genome shotgun (WGS) entry which is preliminary data.</text>
</comment>
<feature type="chain" id="PRO_5040505819" evidence="1">
    <location>
        <begin position="27"/>
        <end position="205"/>
    </location>
</feature>
<dbReference type="SUPFAM" id="SSF159594">
    <property type="entry name" value="XCC0632-like"/>
    <property type="match status" value="1"/>
</dbReference>
<sequence>MTAHILTRRIALLGATSLLSGCGALGSLNTAAQPLDTYDLAPAAGSTSGPRSAAKLLVARPEASAALATDRIMVRSDGATITYLPDARWADEAPLVMQALLVRSIAGTGRIGYVGRSECGPVPDTALLVRMDAFQVVVAPGGEVRVHIEIDLTVVNDRDQRVLGRRSFAQAANAANDSPPAITAAFQAALNVLLPSAAEWVLQAL</sequence>